<organism evidence="1 2">
    <name type="scientific">Clostridium taeniosporum</name>
    <dbReference type="NCBI Taxonomy" id="394958"/>
    <lineage>
        <taxon>Bacteria</taxon>
        <taxon>Bacillati</taxon>
        <taxon>Bacillota</taxon>
        <taxon>Clostridia</taxon>
        <taxon>Eubacteriales</taxon>
        <taxon>Clostridiaceae</taxon>
        <taxon>Clostridium</taxon>
    </lineage>
</organism>
<gene>
    <name evidence="1" type="ORF">BGI42_09910</name>
</gene>
<dbReference type="STRING" id="394958.BGI42_09910"/>
<dbReference type="Proteomes" id="UP000094652">
    <property type="component" value="Chromosome"/>
</dbReference>
<dbReference type="AlphaFoldDB" id="A0A1D7XKZ7"/>
<sequence>MNTFSKDLPIEYYGIDNEYNDLNATITEKIIHLPDNVKPKNIIRVYSNLDLIFNSENNTFKNIYYCICNVSLSIEYIDYNDDSTINIFNDYIYCPLHFSIANSFDINKFNPKISHIHLKLLNTSTIYIYLSISPY</sequence>
<name>A0A1D7XKZ7_9CLOT</name>
<proteinExistence type="predicted"/>
<reference evidence="2" key="1">
    <citation type="submission" date="2016-09" db="EMBL/GenBank/DDBJ databases">
        <title>Genomics of Clostridium taeniosporum, an organism which forms endospores with ribbon-like appendages.</title>
        <authorList>
            <person name="Walker J.R."/>
        </authorList>
    </citation>
    <scope>NUCLEOTIDE SEQUENCE [LARGE SCALE GENOMIC DNA]</scope>
    <source>
        <strain evidence="2">1/k</strain>
    </source>
</reference>
<dbReference type="RefSeq" id="WP_069680164.1">
    <property type="nucleotide sequence ID" value="NZ_CP017253.2"/>
</dbReference>
<dbReference type="KEGG" id="ctae:BGI42_09910"/>
<accession>A0A1D7XKZ7</accession>
<keyword evidence="2" id="KW-1185">Reference proteome</keyword>
<evidence type="ECO:0000313" key="1">
    <source>
        <dbReference type="EMBL" id="AOR24025.1"/>
    </source>
</evidence>
<protein>
    <submittedName>
        <fullName evidence="1">Uncharacterized protein</fullName>
    </submittedName>
</protein>
<evidence type="ECO:0000313" key="2">
    <source>
        <dbReference type="Proteomes" id="UP000094652"/>
    </source>
</evidence>
<dbReference type="EMBL" id="CP017253">
    <property type="protein sequence ID" value="AOR24025.1"/>
    <property type="molecule type" value="Genomic_DNA"/>
</dbReference>